<dbReference type="EMBL" id="LT594323">
    <property type="protein sequence ID" value="SBT38780.1"/>
    <property type="molecule type" value="Genomic_DNA"/>
</dbReference>
<dbReference type="STRING" id="261654.GA0070611_0672"/>
<evidence type="ECO:0000313" key="4">
    <source>
        <dbReference type="Proteomes" id="UP000199385"/>
    </source>
</evidence>
<name>A0A1A8Z4K4_9ACTN</name>
<evidence type="ECO:0000256" key="1">
    <source>
        <dbReference type="SAM" id="MobiDB-lite"/>
    </source>
</evidence>
<dbReference type="Pfam" id="PF07812">
    <property type="entry name" value="TfuA"/>
    <property type="match status" value="1"/>
</dbReference>
<proteinExistence type="predicted"/>
<feature type="region of interest" description="Disordered" evidence="1">
    <location>
        <begin position="287"/>
        <end position="338"/>
    </location>
</feature>
<protein>
    <recommendedName>
        <fullName evidence="2">TfuA-like core domain-containing protein</fullName>
    </recommendedName>
</protein>
<dbReference type="AlphaFoldDB" id="A0A1A8Z4K4"/>
<sequence length="499" mass="54225">MTTFIFAGPSLSGESRQAAATGAVLLPPVAGGDLLRLGAGPGDVVGIIDGYFQRRPAVRHKEVLDLLAAGVQVHGGASMGALRAAELSVFGMVGHGRIFRDYLCGDITADDEVALLHGTDEEGYQPYTLALVNVRYALTDARRAGLITSAVAEAVLRDAARLPFTERTHASILEMAAGSGALGSRDLGTLERVLLAAPDVKRLDAQQMIDALLHPPPAADATPTTAVRDWTLHETLHLRSWKMTARGHNDPVAGWVPEAHVHGFVQVLAADYAAFREQVATRYLAAAEPARRGTGESATPSTRSQPGGHTAPTKGMWPTGRAHRPGRHGDPRRSDEDVSRAALEHLTTLGYLSRQGRVDPGMERWCTVRERHLPPTVRVLKAAARALFPPAYLAWSDPFLDALKATGSYPAIQERFLECMRFNRALRRSRPGFVHQLRTDRMISHFTARWGGRHLADVALERGFATVDDLLAAARPFYLYDKANARRVEKDDRPIVIGG</sequence>
<feature type="domain" description="TfuA-like core" evidence="2">
    <location>
        <begin position="49"/>
        <end position="168"/>
    </location>
</feature>
<keyword evidence="4" id="KW-1185">Reference proteome</keyword>
<dbReference type="RefSeq" id="WP_091657149.1">
    <property type="nucleotide sequence ID" value="NZ_LT594323.1"/>
</dbReference>
<evidence type="ECO:0000313" key="3">
    <source>
        <dbReference type="EMBL" id="SBT38780.1"/>
    </source>
</evidence>
<evidence type="ECO:0000259" key="2">
    <source>
        <dbReference type="Pfam" id="PF07812"/>
    </source>
</evidence>
<feature type="compositionally biased region" description="Basic and acidic residues" evidence="1">
    <location>
        <begin position="327"/>
        <end position="338"/>
    </location>
</feature>
<dbReference type="PATRIC" id="fig|261654.4.peg.680"/>
<reference evidence="4" key="1">
    <citation type="submission" date="2016-06" db="EMBL/GenBank/DDBJ databases">
        <authorList>
            <person name="Varghese N."/>
            <person name="Submissions Spin"/>
        </authorList>
    </citation>
    <scope>NUCLEOTIDE SEQUENCE [LARGE SCALE GENOMIC DNA]</scope>
    <source>
        <strain evidence="4">DSM 44815</strain>
    </source>
</reference>
<organism evidence="3 4">
    <name type="scientific">Micromonospora auratinigra</name>
    <dbReference type="NCBI Taxonomy" id="261654"/>
    <lineage>
        <taxon>Bacteria</taxon>
        <taxon>Bacillati</taxon>
        <taxon>Actinomycetota</taxon>
        <taxon>Actinomycetes</taxon>
        <taxon>Micromonosporales</taxon>
        <taxon>Micromonosporaceae</taxon>
        <taxon>Micromonospora</taxon>
    </lineage>
</organism>
<dbReference type="Proteomes" id="UP000199385">
    <property type="component" value="Chromosome I"/>
</dbReference>
<dbReference type="OrthoDB" id="118811at2"/>
<gene>
    <name evidence="3" type="ORF">GA0070611_0672</name>
</gene>
<dbReference type="InterPro" id="IPR012924">
    <property type="entry name" value="TfuA_core"/>
</dbReference>
<accession>A0A1A8Z4K4</accession>
<feature type="compositionally biased region" description="Polar residues" evidence="1">
    <location>
        <begin position="296"/>
        <end position="307"/>
    </location>
</feature>